<feature type="transmembrane region" description="Helical" evidence="1">
    <location>
        <begin position="114"/>
        <end position="134"/>
    </location>
</feature>
<gene>
    <name evidence="2" type="ORF">BHE18_16975</name>
</gene>
<feature type="transmembrane region" description="Helical" evidence="1">
    <location>
        <begin position="69"/>
        <end position="94"/>
    </location>
</feature>
<keyword evidence="1" id="KW-1133">Transmembrane helix</keyword>
<keyword evidence="1" id="KW-0812">Transmembrane</keyword>
<comment type="caution">
    <text evidence="2">The sequence shown here is derived from an EMBL/GenBank/DDBJ whole genome shotgun (WGS) entry which is preliminary data.</text>
</comment>
<sequence length="136" mass="16272">MEDYIRNNQEMLIIIYCFIILWLNIGYLREYKKIKKGLDEIASADELEINPYSVSLDIMVLIFNFFRRWLIYILAVTMTGNPVVLIISLILFIFSLYDCLFNYTLERLRKSNLLMYLAVADTIYIGVFVSYLFIWY</sequence>
<proteinExistence type="predicted"/>
<protein>
    <submittedName>
        <fullName evidence="2">Uncharacterized protein</fullName>
    </submittedName>
</protein>
<dbReference type="RefSeq" id="WP_071620045.1">
    <property type="nucleotide sequence ID" value="NZ_MINN01000128.1"/>
</dbReference>
<name>A0A1J6WS03_9BACI</name>
<reference evidence="2 3" key="1">
    <citation type="submission" date="2016-09" db="EMBL/GenBank/DDBJ databases">
        <title>Bacillus aquimaris SAMM genome sequence reveals colonization and biosurfactant production capacities.</title>
        <authorList>
            <person name="Waghmode S.R."/>
            <person name="Suryavanshi M.V."/>
        </authorList>
    </citation>
    <scope>NUCLEOTIDE SEQUENCE [LARGE SCALE GENOMIC DNA]</scope>
    <source>
        <strain evidence="2 3">SAMM</strain>
    </source>
</reference>
<accession>A0A1J6WS03</accession>
<evidence type="ECO:0000313" key="2">
    <source>
        <dbReference type="EMBL" id="OIU68617.1"/>
    </source>
</evidence>
<feature type="transmembrane region" description="Helical" evidence="1">
    <location>
        <begin position="12"/>
        <end position="28"/>
    </location>
</feature>
<organism evidence="2 3">
    <name type="scientific">Rossellomorea aquimaris</name>
    <dbReference type="NCBI Taxonomy" id="189382"/>
    <lineage>
        <taxon>Bacteria</taxon>
        <taxon>Bacillati</taxon>
        <taxon>Bacillota</taxon>
        <taxon>Bacilli</taxon>
        <taxon>Bacillales</taxon>
        <taxon>Bacillaceae</taxon>
        <taxon>Rossellomorea</taxon>
    </lineage>
</organism>
<evidence type="ECO:0000256" key="1">
    <source>
        <dbReference type="SAM" id="Phobius"/>
    </source>
</evidence>
<evidence type="ECO:0000313" key="3">
    <source>
        <dbReference type="Proteomes" id="UP000182062"/>
    </source>
</evidence>
<dbReference type="EMBL" id="MINN01000128">
    <property type="protein sequence ID" value="OIU68617.1"/>
    <property type="molecule type" value="Genomic_DNA"/>
</dbReference>
<dbReference type="OrthoDB" id="2451685at2"/>
<dbReference type="Proteomes" id="UP000182062">
    <property type="component" value="Unassembled WGS sequence"/>
</dbReference>
<dbReference type="AlphaFoldDB" id="A0A1J6WS03"/>
<keyword evidence="1" id="KW-0472">Membrane</keyword>
<keyword evidence="3" id="KW-1185">Reference proteome</keyword>